<feature type="region of interest" description="Disordered" evidence="6">
    <location>
        <begin position="726"/>
        <end position="745"/>
    </location>
</feature>
<dbReference type="GO" id="GO:0009279">
    <property type="term" value="C:cell outer membrane"/>
    <property type="evidence" value="ECO:0007669"/>
    <property type="project" value="UniProtKB-SubCell"/>
</dbReference>
<dbReference type="InterPro" id="IPR011990">
    <property type="entry name" value="TPR-like_helical_dom_sf"/>
</dbReference>
<gene>
    <name evidence="9" type="ORF">AAG747_15810</name>
</gene>
<dbReference type="PRINTS" id="PR01021">
    <property type="entry name" value="OMPADOMAIN"/>
</dbReference>
<accession>A0AAW9SA79</accession>
<comment type="caution">
    <text evidence="9">The sequence shown here is derived from an EMBL/GenBank/DDBJ whole genome shotgun (WGS) entry which is preliminary data.</text>
</comment>
<dbReference type="Pfam" id="PF13432">
    <property type="entry name" value="TPR_16"/>
    <property type="match status" value="1"/>
</dbReference>
<keyword evidence="10" id="KW-1185">Reference proteome</keyword>
<sequence>MSARKILSALTICLSINLLYAQSPSHHLKEGLKLLKKENYREALPYFKNVLNEQPEHAEALYYAGVCEVSYFSIEQGLRYLEKVYELKPKINPKLDYWLGQAYHYQAEFEKAEKHYTRYLSTLKKKDPSKEFLASLIDNLAHGRTLQNVIADYHVHKMSEGINTEFTEHSPILSDNGNSLLFTSRFQGSEESTGANGNYFENIYQVSLQDGKEVVSKASSLGKLGKKSNLASIQLFDQDRKLLIYTDENGGDLQVMDKTDSGWGKPYSISPHINSKGFEAHGYITPDGNTIYFVSNNGTENDDLDIFKADKNEDGTFGKPVNLGLPINTPKDENAPYLSPDGKFMYFSSIGHSSLGGYDVFRSEFDPQTNSWSEPVNLGAPINTAKDDIYFVLSAKGNFGFISSNRSEGKGGMDIYRLFFKQNVQLNGQVLAQQDNTKVQVPEVDVTFENTVNAKKYKTTTDPKGAYSISVPSGNNYQVSLSRGGEPLHVGGEKKVVDVAAVEVTGQQVKQDFFVSPSAVTPLLAKETSTATEEEESTNVIAQNVVLYGAVNSDEETPFEEATISVRELETGRIIANTTIEGNEEYKLEAPIQDGKKYTIDVTANNFKYNDIIDFENNAQKNTENSSQYQVNIRLKEVSEGREFVLKNIYYSVNSFQVTEQSLPTLQKLLKVLQDNPELEIEIRGHTDSTGPSQVNNWLSQARAENVKEYLVKQGVATSRLHAKGYGSKMPLASNDDEKDGRELNRRTEIKILRTAHTRS</sequence>
<evidence type="ECO:0000256" key="1">
    <source>
        <dbReference type="ARBA" id="ARBA00004442"/>
    </source>
</evidence>
<keyword evidence="2 5" id="KW-0472">Membrane</keyword>
<dbReference type="Gene3D" id="2.120.10.30">
    <property type="entry name" value="TolB, C-terminal domain"/>
    <property type="match status" value="1"/>
</dbReference>
<dbReference type="SUPFAM" id="SSF82171">
    <property type="entry name" value="DPP6 N-terminal domain-like"/>
    <property type="match status" value="1"/>
</dbReference>
<dbReference type="PROSITE" id="PS01068">
    <property type="entry name" value="OMPA_1"/>
    <property type="match status" value="1"/>
</dbReference>
<evidence type="ECO:0000259" key="8">
    <source>
        <dbReference type="PROSITE" id="PS51123"/>
    </source>
</evidence>
<evidence type="ECO:0000256" key="7">
    <source>
        <dbReference type="SAM" id="SignalP"/>
    </source>
</evidence>
<dbReference type="SUPFAM" id="SSF48452">
    <property type="entry name" value="TPR-like"/>
    <property type="match status" value="1"/>
</dbReference>
<dbReference type="RefSeq" id="WP_346822165.1">
    <property type="nucleotide sequence ID" value="NZ_JBDKWZ010000008.1"/>
</dbReference>
<name>A0AAW9SA79_9BACT</name>
<dbReference type="PROSITE" id="PS51123">
    <property type="entry name" value="OMPA_2"/>
    <property type="match status" value="1"/>
</dbReference>
<dbReference type="Pfam" id="PF00691">
    <property type="entry name" value="OmpA"/>
    <property type="match status" value="1"/>
</dbReference>
<dbReference type="SUPFAM" id="SSF103088">
    <property type="entry name" value="OmpA-like"/>
    <property type="match status" value="1"/>
</dbReference>
<dbReference type="PANTHER" id="PTHR30329:SF21">
    <property type="entry name" value="LIPOPROTEIN YIAD-RELATED"/>
    <property type="match status" value="1"/>
</dbReference>
<feature type="chain" id="PRO_5043544388" evidence="7">
    <location>
        <begin position="22"/>
        <end position="760"/>
    </location>
</feature>
<protein>
    <submittedName>
        <fullName evidence="9">OmpA family protein</fullName>
    </submittedName>
</protein>
<organism evidence="9 10">
    <name type="scientific">Rapidithrix thailandica</name>
    <dbReference type="NCBI Taxonomy" id="413964"/>
    <lineage>
        <taxon>Bacteria</taxon>
        <taxon>Pseudomonadati</taxon>
        <taxon>Bacteroidota</taxon>
        <taxon>Cytophagia</taxon>
        <taxon>Cytophagales</taxon>
        <taxon>Flammeovirgaceae</taxon>
        <taxon>Rapidithrix</taxon>
    </lineage>
</organism>
<dbReference type="InterPro" id="IPR006665">
    <property type="entry name" value="OmpA-like"/>
</dbReference>
<dbReference type="PROSITE" id="PS50005">
    <property type="entry name" value="TPR"/>
    <property type="match status" value="1"/>
</dbReference>
<dbReference type="InterPro" id="IPR006690">
    <property type="entry name" value="OMPA-like_CS"/>
</dbReference>
<feature type="domain" description="OmpA-like" evidence="8">
    <location>
        <begin position="638"/>
        <end position="756"/>
    </location>
</feature>
<evidence type="ECO:0000313" key="9">
    <source>
        <dbReference type="EMBL" id="MEN7549390.1"/>
    </source>
</evidence>
<dbReference type="Pfam" id="PF07676">
    <property type="entry name" value="PD40"/>
    <property type="match status" value="3"/>
</dbReference>
<dbReference type="InterPro" id="IPR036737">
    <property type="entry name" value="OmpA-like_sf"/>
</dbReference>
<reference evidence="9 10" key="1">
    <citation type="submission" date="2024-04" db="EMBL/GenBank/DDBJ databases">
        <title>Novel genus in family Flammeovirgaceae.</title>
        <authorList>
            <person name="Nguyen T.H."/>
            <person name="Vuong T.Q."/>
            <person name="Le H."/>
            <person name="Kim S.-G."/>
        </authorList>
    </citation>
    <scope>NUCLEOTIDE SEQUENCE [LARGE SCALE GENOMIC DNA]</scope>
    <source>
        <strain evidence="9 10">JCM 23209</strain>
    </source>
</reference>
<dbReference type="InterPro" id="IPR011042">
    <property type="entry name" value="6-blade_b-propeller_TolB-like"/>
</dbReference>
<dbReference type="InterPro" id="IPR050330">
    <property type="entry name" value="Bact_OuterMem_StrucFunc"/>
</dbReference>
<dbReference type="Proteomes" id="UP001403385">
    <property type="component" value="Unassembled WGS sequence"/>
</dbReference>
<dbReference type="Gene3D" id="3.30.1330.60">
    <property type="entry name" value="OmpA-like domain"/>
    <property type="match status" value="1"/>
</dbReference>
<keyword evidence="3" id="KW-0998">Cell outer membrane</keyword>
<evidence type="ECO:0000256" key="2">
    <source>
        <dbReference type="ARBA" id="ARBA00023136"/>
    </source>
</evidence>
<dbReference type="AlphaFoldDB" id="A0AAW9SA79"/>
<dbReference type="SMART" id="SM00028">
    <property type="entry name" value="TPR"/>
    <property type="match status" value="3"/>
</dbReference>
<evidence type="ECO:0000256" key="3">
    <source>
        <dbReference type="ARBA" id="ARBA00023237"/>
    </source>
</evidence>
<evidence type="ECO:0000256" key="6">
    <source>
        <dbReference type="SAM" id="MobiDB-lite"/>
    </source>
</evidence>
<dbReference type="CDD" id="cd07185">
    <property type="entry name" value="OmpA_C-like"/>
    <property type="match status" value="1"/>
</dbReference>
<proteinExistence type="predicted"/>
<dbReference type="EMBL" id="JBDKWZ010000008">
    <property type="protein sequence ID" value="MEN7549390.1"/>
    <property type="molecule type" value="Genomic_DNA"/>
</dbReference>
<evidence type="ECO:0000256" key="4">
    <source>
        <dbReference type="PROSITE-ProRule" id="PRU00339"/>
    </source>
</evidence>
<feature type="signal peptide" evidence="7">
    <location>
        <begin position="1"/>
        <end position="21"/>
    </location>
</feature>
<comment type="subcellular location">
    <subcellularLocation>
        <location evidence="1">Cell outer membrane</location>
    </subcellularLocation>
</comment>
<dbReference type="PANTHER" id="PTHR30329">
    <property type="entry name" value="STATOR ELEMENT OF FLAGELLAR MOTOR COMPLEX"/>
    <property type="match status" value="1"/>
</dbReference>
<keyword evidence="4" id="KW-0802">TPR repeat</keyword>
<dbReference type="InterPro" id="IPR019734">
    <property type="entry name" value="TPR_rpt"/>
</dbReference>
<keyword evidence="7" id="KW-0732">Signal</keyword>
<dbReference type="InterPro" id="IPR006664">
    <property type="entry name" value="OMP_bac"/>
</dbReference>
<dbReference type="Gene3D" id="1.25.40.10">
    <property type="entry name" value="Tetratricopeptide repeat domain"/>
    <property type="match status" value="1"/>
</dbReference>
<feature type="repeat" description="TPR" evidence="4">
    <location>
        <begin position="24"/>
        <end position="57"/>
    </location>
</feature>
<evidence type="ECO:0000313" key="10">
    <source>
        <dbReference type="Proteomes" id="UP001403385"/>
    </source>
</evidence>
<evidence type="ECO:0000256" key="5">
    <source>
        <dbReference type="PROSITE-ProRule" id="PRU00473"/>
    </source>
</evidence>
<dbReference type="InterPro" id="IPR011659">
    <property type="entry name" value="WD40"/>
</dbReference>